<dbReference type="RefSeq" id="XP_046052776.1">
    <property type="nucleotide sequence ID" value="XM_046185474.1"/>
</dbReference>
<dbReference type="AlphaFoldDB" id="A0A9P9HNJ5"/>
<keyword evidence="2" id="KW-1185">Reference proteome</keyword>
<dbReference type="OrthoDB" id="5095831at2759"/>
<dbReference type="Proteomes" id="UP000720189">
    <property type="component" value="Unassembled WGS sequence"/>
</dbReference>
<organism evidence="1 2">
    <name type="scientific">Fusarium redolens</name>
    <dbReference type="NCBI Taxonomy" id="48865"/>
    <lineage>
        <taxon>Eukaryota</taxon>
        <taxon>Fungi</taxon>
        <taxon>Dikarya</taxon>
        <taxon>Ascomycota</taxon>
        <taxon>Pezizomycotina</taxon>
        <taxon>Sordariomycetes</taxon>
        <taxon>Hypocreomycetidae</taxon>
        <taxon>Hypocreales</taxon>
        <taxon>Nectriaceae</taxon>
        <taxon>Fusarium</taxon>
        <taxon>Fusarium redolens species complex</taxon>
    </lineage>
</organism>
<gene>
    <name evidence="1" type="ORF">BKA55DRAFT_271474</name>
</gene>
<sequence>MACSQTKRLYVALKAMFAVLQVRLLNHAEIVQIQGLIALYECGHGMLEHAHVSLNSAFTMVSLLDVDLSNILISLKWRLSLMLIDSLVALHTMHRKHDWIPLACPPDHSMVRAITDNFTILKTPNRTPRPGSLSQRALDFGRIVFQSRRVLQHIHDSKRDPRVEKPDCELIREIHHGIPPFDESPQHPDLDHSFRLPISFIFAHFKEMVLSCRPHQPFHDMHNLVRWSGATARTDARFHFATNSGKNEENKKTLSLISLVCILHSVLLALKMDIPSPNEEEMAALIPEMRRRSKR</sequence>
<accession>A0A9P9HNJ5</accession>
<comment type="caution">
    <text evidence="1">The sequence shown here is derived from an EMBL/GenBank/DDBJ whole genome shotgun (WGS) entry which is preliminary data.</text>
</comment>
<evidence type="ECO:0000313" key="1">
    <source>
        <dbReference type="EMBL" id="KAH7260899.1"/>
    </source>
</evidence>
<protein>
    <submittedName>
        <fullName evidence="1">Uncharacterized protein</fullName>
    </submittedName>
</protein>
<dbReference type="EMBL" id="JAGMUX010000004">
    <property type="protein sequence ID" value="KAH7260899.1"/>
    <property type="molecule type" value="Genomic_DNA"/>
</dbReference>
<evidence type="ECO:0000313" key="2">
    <source>
        <dbReference type="Proteomes" id="UP000720189"/>
    </source>
</evidence>
<proteinExistence type="predicted"/>
<dbReference type="GeneID" id="70215428"/>
<name>A0A9P9HNJ5_FUSRE</name>
<reference evidence="1" key="1">
    <citation type="journal article" date="2021" name="Nat. Commun.">
        <title>Genetic determinants of endophytism in the Arabidopsis root mycobiome.</title>
        <authorList>
            <person name="Mesny F."/>
            <person name="Miyauchi S."/>
            <person name="Thiergart T."/>
            <person name="Pickel B."/>
            <person name="Atanasova L."/>
            <person name="Karlsson M."/>
            <person name="Huettel B."/>
            <person name="Barry K.W."/>
            <person name="Haridas S."/>
            <person name="Chen C."/>
            <person name="Bauer D."/>
            <person name="Andreopoulos W."/>
            <person name="Pangilinan J."/>
            <person name="LaButti K."/>
            <person name="Riley R."/>
            <person name="Lipzen A."/>
            <person name="Clum A."/>
            <person name="Drula E."/>
            <person name="Henrissat B."/>
            <person name="Kohler A."/>
            <person name="Grigoriev I.V."/>
            <person name="Martin F.M."/>
            <person name="Hacquard S."/>
        </authorList>
    </citation>
    <scope>NUCLEOTIDE SEQUENCE</scope>
    <source>
        <strain evidence="1">MPI-CAGE-AT-0023</strain>
    </source>
</reference>